<feature type="compositionally biased region" description="Polar residues" evidence="1">
    <location>
        <begin position="285"/>
        <end position="298"/>
    </location>
</feature>
<evidence type="ECO:0000256" key="1">
    <source>
        <dbReference type="SAM" id="MobiDB-lite"/>
    </source>
</evidence>
<comment type="caution">
    <text evidence="3">The sequence shown here is derived from an EMBL/GenBank/DDBJ whole genome shotgun (WGS) entry which is preliminary data.</text>
</comment>
<reference evidence="3 4" key="1">
    <citation type="journal article" date="2017" name="Curr. Biol.">
        <title>Genome architecture and evolution of a unichromosomal asexual nematode.</title>
        <authorList>
            <person name="Fradin H."/>
            <person name="Zegar C."/>
            <person name="Gutwein M."/>
            <person name="Lucas J."/>
            <person name="Kovtun M."/>
            <person name="Corcoran D."/>
            <person name="Baugh L.R."/>
            <person name="Kiontke K."/>
            <person name="Gunsalus K."/>
            <person name="Fitch D.H."/>
            <person name="Piano F."/>
        </authorList>
    </citation>
    <scope>NUCLEOTIDE SEQUENCE [LARGE SCALE GENOMIC DNA]</scope>
    <source>
        <strain evidence="3">PF1309</strain>
    </source>
</reference>
<keyword evidence="2" id="KW-0812">Transmembrane</keyword>
<evidence type="ECO:0000256" key="2">
    <source>
        <dbReference type="SAM" id="Phobius"/>
    </source>
</evidence>
<sequence>MRGCKRIVRHKSEVVHLPPHTATDLGYEIAEDCVSNAFVQISNVSNKEHIPSRTLLAIIIFTLITFIFCTSAIILYKCRRRKKTASTKTLSSDAMLTSGDNLWTYNSMKTSQPGSAVVLPYSRSHAGSRIFHQPTPTTLRSYLVEGESAWNLRHSQSTILRLHPNEQSAAYHTLGKGRTPSDMYYEEIPIRMTSTNYSSTPMFCATPPAALRHSIRKPPPTCRPPPVPLETSPPLSELSLDHEIRGVDTSPKQWDDVEIKGNGVEGRESGYDSGPSRRNWRSPPALNNNSSDNYSQSVAVPAPHSMTYV</sequence>
<dbReference type="AlphaFoldDB" id="A0A2A2KR82"/>
<feature type="region of interest" description="Disordered" evidence="1">
    <location>
        <begin position="212"/>
        <end position="309"/>
    </location>
</feature>
<name>A0A2A2KR82_9BILA</name>
<dbReference type="EMBL" id="LIAE01007883">
    <property type="protein sequence ID" value="PAV76408.1"/>
    <property type="molecule type" value="Genomic_DNA"/>
</dbReference>
<gene>
    <name evidence="3" type="ORF">WR25_11584</name>
</gene>
<feature type="compositionally biased region" description="Pro residues" evidence="1">
    <location>
        <begin position="217"/>
        <end position="228"/>
    </location>
</feature>
<evidence type="ECO:0000313" key="4">
    <source>
        <dbReference type="Proteomes" id="UP000218231"/>
    </source>
</evidence>
<keyword evidence="2" id="KW-0472">Membrane</keyword>
<proteinExistence type="predicted"/>
<protein>
    <submittedName>
        <fullName evidence="3">Uncharacterized protein</fullName>
    </submittedName>
</protein>
<feature type="compositionally biased region" description="Basic and acidic residues" evidence="1">
    <location>
        <begin position="253"/>
        <end position="270"/>
    </location>
</feature>
<keyword evidence="2" id="KW-1133">Transmembrane helix</keyword>
<accession>A0A2A2KR82</accession>
<dbReference type="OrthoDB" id="5830871at2759"/>
<evidence type="ECO:0000313" key="3">
    <source>
        <dbReference type="EMBL" id="PAV76408.1"/>
    </source>
</evidence>
<organism evidence="3 4">
    <name type="scientific">Diploscapter pachys</name>
    <dbReference type="NCBI Taxonomy" id="2018661"/>
    <lineage>
        <taxon>Eukaryota</taxon>
        <taxon>Metazoa</taxon>
        <taxon>Ecdysozoa</taxon>
        <taxon>Nematoda</taxon>
        <taxon>Chromadorea</taxon>
        <taxon>Rhabditida</taxon>
        <taxon>Rhabditina</taxon>
        <taxon>Rhabditomorpha</taxon>
        <taxon>Rhabditoidea</taxon>
        <taxon>Rhabditidae</taxon>
        <taxon>Diploscapter</taxon>
    </lineage>
</organism>
<feature type="compositionally biased region" description="Low complexity" evidence="1">
    <location>
        <begin position="229"/>
        <end position="238"/>
    </location>
</feature>
<keyword evidence="4" id="KW-1185">Reference proteome</keyword>
<feature type="transmembrane region" description="Helical" evidence="2">
    <location>
        <begin position="55"/>
        <end position="76"/>
    </location>
</feature>
<dbReference type="Proteomes" id="UP000218231">
    <property type="component" value="Unassembled WGS sequence"/>
</dbReference>